<comment type="caution">
    <text evidence="1">The sequence shown here is derived from an EMBL/GenBank/DDBJ whole genome shotgun (WGS) entry which is preliminary data.</text>
</comment>
<dbReference type="Proteomes" id="UP000037510">
    <property type="component" value="Unassembled WGS sequence"/>
</dbReference>
<name>A0A0L7LC59_OPEBR</name>
<accession>A0A0L7LC59</accession>
<protein>
    <submittedName>
        <fullName evidence="1">Putative ubiquitin ligase E3 alpha</fullName>
    </submittedName>
</protein>
<dbReference type="STRING" id="104452.A0A0L7LC59"/>
<evidence type="ECO:0000313" key="2">
    <source>
        <dbReference type="Proteomes" id="UP000037510"/>
    </source>
</evidence>
<sequence length="156" mass="17172">MKEGVLTPSHFQEHWRVVVPRIYSPQPNRTCLGTQRVDIVTNRIADWSFDEQLGAKLLIEPLEQFVWGTASGQPPVAPRRSRLCGRVFKQGEPAYSCRECGNCHPLSTRSQTPHRATGAVRVGHRVRAAAGGAAAVEAVRPRVQARLAGVQLSGVW</sequence>
<proteinExistence type="predicted"/>
<dbReference type="AlphaFoldDB" id="A0A0L7LC59"/>
<dbReference type="GO" id="GO:0016874">
    <property type="term" value="F:ligase activity"/>
    <property type="evidence" value="ECO:0007669"/>
    <property type="project" value="UniProtKB-KW"/>
</dbReference>
<dbReference type="EMBL" id="JTDY01001722">
    <property type="protein sequence ID" value="KOB73078.1"/>
    <property type="molecule type" value="Genomic_DNA"/>
</dbReference>
<keyword evidence="2" id="KW-1185">Reference proteome</keyword>
<keyword evidence="1" id="KW-0436">Ligase</keyword>
<reference evidence="1 2" key="1">
    <citation type="journal article" date="2015" name="Genome Biol. Evol.">
        <title>The genome of winter moth (Operophtera brumata) provides a genomic perspective on sexual dimorphism and phenology.</title>
        <authorList>
            <person name="Derks M.F."/>
            <person name="Smit S."/>
            <person name="Salis L."/>
            <person name="Schijlen E."/>
            <person name="Bossers A."/>
            <person name="Mateman C."/>
            <person name="Pijl A.S."/>
            <person name="de Ridder D."/>
            <person name="Groenen M.A."/>
            <person name="Visser M.E."/>
            <person name="Megens H.J."/>
        </authorList>
    </citation>
    <scope>NUCLEOTIDE SEQUENCE [LARGE SCALE GENOMIC DNA]</scope>
    <source>
        <strain evidence="1">WM2013NL</strain>
        <tissue evidence="1">Head and thorax</tissue>
    </source>
</reference>
<gene>
    <name evidence="1" type="ORF">OBRU01_11314</name>
</gene>
<evidence type="ECO:0000313" key="1">
    <source>
        <dbReference type="EMBL" id="KOB73078.1"/>
    </source>
</evidence>
<organism evidence="1 2">
    <name type="scientific">Operophtera brumata</name>
    <name type="common">Winter moth</name>
    <name type="synonym">Phalaena brumata</name>
    <dbReference type="NCBI Taxonomy" id="104452"/>
    <lineage>
        <taxon>Eukaryota</taxon>
        <taxon>Metazoa</taxon>
        <taxon>Ecdysozoa</taxon>
        <taxon>Arthropoda</taxon>
        <taxon>Hexapoda</taxon>
        <taxon>Insecta</taxon>
        <taxon>Pterygota</taxon>
        <taxon>Neoptera</taxon>
        <taxon>Endopterygota</taxon>
        <taxon>Lepidoptera</taxon>
        <taxon>Glossata</taxon>
        <taxon>Ditrysia</taxon>
        <taxon>Geometroidea</taxon>
        <taxon>Geometridae</taxon>
        <taxon>Larentiinae</taxon>
        <taxon>Operophtera</taxon>
    </lineage>
</organism>